<dbReference type="AlphaFoldDB" id="A0A0F3GQD0"/>
<gene>
    <name evidence="2" type="ORF">MBAV_003609</name>
</gene>
<evidence type="ECO:0000259" key="1">
    <source>
        <dbReference type="SMART" id="SM00065"/>
    </source>
</evidence>
<name>A0A0F3GQD0_9BACT</name>
<dbReference type="SUPFAM" id="SSF55781">
    <property type="entry name" value="GAF domain-like"/>
    <property type="match status" value="1"/>
</dbReference>
<dbReference type="EMBL" id="LACI01001572">
    <property type="protein sequence ID" value="KJU84194.1"/>
    <property type="molecule type" value="Genomic_DNA"/>
</dbReference>
<dbReference type="Pfam" id="PF13185">
    <property type="entry name" value="GAF_2"/>
    <property type="match status" value="1"/>
</dbReference>
<organism evidence="2 3">
    <name type="scientific">Candidatus Magnetobacterium bavaricum</name>
    <dbReference type="NCBI Taxonomy" id="29290"/>
    <lineage>
        <taxon>Bacteria</taxon>
        <taxon>Pseudomonadati</taxon>
        <taxon>Nitrospirota</taxon>
        <taxon>Thermodesulfovibrionia</taxon>
        <taxon>Thermodesulfovibrionales</taxon>
        <taxon>Candidatus Magnetobacteriaceae</taxon>
        <taxon>Candidatus Magnetobacterium</taxon>
    </lineage>
</organism>
<feature type="domain" description="GAF" evidence="1">
    <location>
        <begin position="4"/>
        <end position="149"/>
    </location>
</feature>
<dbReference type="SMART" id="SM00065">
    <property type="entry name" value="GAF"/>
    <property type="match status" value="1"/>
</dbReference>
<dbReference type="Gene3D" id="3.30.450.40">
    <property type="match status" value="1"/>
</dbReference>
<sequence length="150" mass="16696">KTTNFHEVVHMIVCKLPGIMHTKAATIRLINPDSRQLELVASSGLSKDYLDRGSVAFEDSVKSALNGKPVAIYDATNDPRIIYNKEAAKEGLKSILVVPLMLYDEVIGVLRLLTDQHRMFTQDEIDFAMALAEEAAIAIEKTRFHNKTAL</sequence>
<keyword evidence="3" id="KW-1185">Reference proteome</keyword>
<reference evidence="2 3" key="1">
    <citation type="submission" date="2015-02" db="EMBL/GenBank/DDBJ databases">
        <title>Single-cell genomics of uncultivated deep-branching MTB reveals a conserved set of magnetosome genes.</title>
        <authorList>
            <person name="Kolinko S."/>
            <person name="Richter M."/>
            <person name="Glockner F.O."/>
            <person name="Brachmann A."/>
            <person name="Schuler D."/>
        </authorList>
    </citation>
    <scope>NUCLEOTIDE SEQUENCE [LARGE SCALE GENOMIC DNA]</scope>
    <source>
        <strain evidence="2">TM-1</strain>
    </source>
</reference>
<accession>A0A0F3GQD0</accession>
<comment type="caution">
    <text evidence="2">The sequence shown here is derived from an EMBL/GenBank/DDBJ whole genome shotgun (WGS) entry which is preliminary data.</text>
</comment>
<protein>
    <submittedName>
        <fullName evidence="2">Phytochrome sensor protein</fullName>
    </submittedName>
</protein>
<dbReference type="InterPro" id="IPR029016">
    <property type="entry name" value="GAF-like_dom_sf"/>
</dbReference>
<proteinExistence type="predicted"/>
<feature type="non-terminal residue" evidence="2">
    <location>
        <position position="1"/>
    </location>
</feature>
<evidence type="ECO:0000313" key="3">
    <source>
        <dbReference type="Proteomes" id="UP000033423"/>
    </source>
</evidence>
<evidence type="ECO:0000313" key="2">
    <source>
        <dbReference type="EMBL" id="KJU84194.1"/>
    </source>
</evidence>
<dbReference type="InterPro" id="IPR003018">
    <property type="entry name" value="GAF"/>
</dbReference>
<dbReference type="Proteomes" id="UP000033423">
    <property type="component" value="Unassembled WGS sequence"/>
</dbReference>